<dbReference type="STRING" id="649760.HMPREF0971_02408"/>
<organism evidence="1 2">
    <name type="scientific">Segatella oris F0302</name>
    <dbReference type="NCBI Taxonomy" id="649760"/>
    <lineage>
        <taxon>Bacteria</taxon>
        <taxon>Pseudomonadati</taxon>
        <taxon>Bacteroidota</taxon>
        <taxon>Bacteroidia</taxon>
        <taxon>Bacteroidales</taxon>
        <taxon>Prevotellaceae</taxon>
        <taxon>Segatella</taxon>
    </lineage>
</organism>
<accession>D1QTS7</accession>
<gene>
    <name evidence="1" type="ORF">HMPREF0971_02408</name>
</gene>
<proteinExistence type="predicted"/>
<dbReference type="EMBL" id="ACUZ02000039">
    <property type="protein sequence ID" value="EFB31257.1"/>
    <property type="molecule type" value="Genomic_DNA"/>
</dbReference>
<dbReference type="AlphaFoldDB" id="D1QTS7"/>
<reference evidence="1 2" key="1">
    <citation type="submission" date="2009-11" db="EMBL/GenBank/DDBJ databases">
        <authorList>
            <person name="Weinstock G."/>
            <person name="Sodergren E."/>
            <person name="Clifton S."/>
            <person name="Fulton L."/>
            <person name="Fulton B."/>
            <person name="Courtney L."/>
            <person name="Fronick C."/>
            <person name="Harrison M."/>
            <person name="Strong C."/>
            <person name="Farmer C."/>
            <person name="Delahaunty K."/>
            <person name="Markovic C."/>
            <person name="Hall O."/>
            <person name="Minx P."/>
            <person name="Tomlinson C."/>
            <person name="Mitreva M."/>
            <person name="Nelson J."/>
            <person name="Hou S."/>
            <person name="Wollam A."/>
            <person name="Pepin K.H."/>
            <person name="Johnson M."/>
            <person name="Bhonagiri V."/>
            <person name="Nash W.E."/>
            <person name="Warren W."/>
            <person name="Chinwalla A."/>
            <person name="Mardis E.R."/>
            <person name="Wilson R.K."/>
        </authorList>
    </citation>
    <scope>NUCLEOTIDE SEQUENCE [LARGE SCALE GENOMIC DNA]</scope>
    <source>
        <strain evidence="1 2">F0302</strain>
    </source>
</reference>
<name>D1QTS7_9BACT</name>
<dbReference type="HOGENOM" id="CLU_2013196_0_0_10"/>
<evidence type="ECO:0000313" key="1">
    <source>
        <dbReference type="EMBL" id="EFB31257.1"/>
    </source>
</evidence>
<dbReference type="Proteomes" id="UP000004079">
    <property type="component" value="Unassembled WGS sequence"/>
</dbReference>
<sequence>MYFIFPYATKKVELIDLSAVFLTYLPRYFADDYPITASTSENEKTQLTPINMVQIYKKQRLETNDLPLKCKLILRHIDCDLCLVISINNCRDTGHQHRKRLHIQAVPPRNNVFQNCNQCKNHS</sequence>
<protein>
    <submittedName>
        <fullName evidence="1">Uncharacterized protein</fullName>
    </submittedName>
</protein>
<comment type="caution">
    <text evidence="1">The sequence shown here is derived from an EMBL/GenBank/DDBJ whole genome shotgun (WGS) entry which is preliminary data.</text>
</comment>
<evidence type="ECO:0000313" key="2">
    <source>
        <dbReference type="Proteomes" id="UP000004079"/>
    </source>
</evidence>